<accession>A0ABY8QIA2</accession>
<protein>
    <recommendedName>
        <fullName evidence="5">Ferrochelatase</fullName>
    </recommendedName>
</protein>
<reference evidence="3 4" key="1">
    <citation type="submission" date="2023-05" db="EMBL/GenBank/DDBJ databases">
        <title>YMD87, complete Genome.</title>
        <authorList>
            <person name="Zhang J."/>
            <person name="Xu X."/>
        </authorList>
    </citation>
    <scope>NUCLEOTIDE SEQUENCE [LARGE SCALE GENOMIC DNA]</scope>
    <source>
        <strain evidence="3 4">YMD87</strain>
    </source>
</reference>
<dbReference type="Proteomes" id="UP001241605">
    <property type="component" value="Chromosome"/>
</dbReference>
<keyword evidence="1" id="KW-1133">Transmembrane helix</keyword>
<keyword evidence="2" id="KW-0732">Signal</keyword>
<dbReference type="EMBL" id="CP124616">
    <property type="protein sequence ID" value="WGW04255.1"/>
    <property type="molecule type" value="Genomic_DNA"/>
</dbReference>
<evidence type="ECO:0000313" key="4">
    <source>
        <dbReference type="Proteomes" id="UP001241605"/>
    </source>
</evidence>
<keyword evidence="1" id="KW-0812">Transmembrane</keyword>
<proteinExistence type="predicted"/>
<evidence type="ECO:0008006" key="5">
    <source>
        <dbReference type="Google" id="ProtNLM"/>
    </source>
</evidence>
<feature type="transmembrane region" description="Helical" evidence="1">
    <location>
        <begin position="44"/>
        <end position="69"/>
    </location>
</feature>
<feature type="chain" id="PRO_5046841431" description="Ferrochelatase" evidence="2">
    <location>
        <begin position="21"/>
        <end position="81"/>
    </location>
</feature>
<feature type="signal peptide" evidence="2">
    <location>
        <begin position="1"/>
        <end position="20"/>
    </location>
</feature>
<evidence type="ECO:0000256" key="2">
    <source>
        <dbReference type="SAM" id="SignalP"/>
    </source>
</evidence>
<evidence type="ECO:0000256" key="1">
    <source>
        <dbReference type="SAM" id="Phobius"/>
    </source>
</evidence>
<gene>
    <name evidence="3" type="ORF">QF118_01580</name>
</gene>
<dbReference type="RefSeq" id="WP_282300885.1">
    <property type="nucleotide sequence ID" value="NZ_CP124616.1"/>
</dbReference>
<sequence length="81" mass="7594">MNKFILATAAVALSASTAMAGMYGDTAETETDPYVPVEVAASSSSAAGGVGTALAVIGGLVVVGALAAANDGDSSSSTGTP</sequence>
<keyword evidence="4" id="KW-1185">Reference proteome</keyword>
<evidence type="ECO:0000313" key="3">
    <source>
        <dbReference type="EMBL" id="WGW04255.1"/>
    </source>
</evidence>
<name>A0ABY8QIA2_9RHOB</name>
<organism evidence="3 4">
    <name type="scientific">Tropicibacter oceani</name>
    <dbReference type="NCBI Taxonomy" id="3058420"/>
    <lineage>
        <taxon>Bacteria</taxon>
        <taxon>Pseudomonadati</taxon>
        <taxon>Pseudomonadota</taxon>
        <taxon>Alphaproteobacteria</taxon>
        <taxon>Rhodobacterales</taxon>
        <taxon>Roseobacteraceae</taxon>
        <taxon>Tropicibacter</taxon>
    </lineage>
</organism>
<keyword evidence="1" id="KW-0472">Membrane</keyword>